<feature type="signal peptide" evidence="2">
    <location>
        <begin position="1"/>
        <end position="24"/>
    </location>
</feature>
<name>A0A9X1DCG7_9SPHN</name>
<keyword evidence="1" id="KW-0472">Membrane</keyword>
<evidence type="ECO:0000256" key="1">
    <source>
        <dbReference type="SAM" id="Phobius"/>
    </source>
</evidence>
<feature type="chain" id="PRO_5040838508" description="PEP-CTERM sorting domain-containing protein" evidence="2">
    <location>
        <begin position="25"/>
        <end position="84"/>
    </location>
</feature>
<feature type="transmembrane region" description="Helical" evidence="1">
    <location>
        <begin position="48"/>
        <end position="67"/>
    </location>
</feature>
<evidence type="ECO:0000313" key="3">
    <source>
        <dbReference type="EMBL" id="MBT2187592.1"/>
    </source>
</evidence>
<keyword evidence="4" id="KW-1185">Reference proteome</keyword>
<evidence type="ECO:0000313" key="4">
    <source>
        <dbReference type="Proteomes" id="UP001138757"/>
    </source>
</evidence>
<comment type="caution">
    <text evidence="3">The sequence shown here is derived from an EMBL/GenBank/DDBJ whole genome shotgun (WGS) entry which is preliminary data.</text>
</comment>
<sequence length="84" mass="8613">MSNFRLGSGALGALMLTMSVPSLAADAGVQTNAQQKNQEPVGPSVDDVPAPPMFLLFGIAAAGVTWGRRLAANARKKTGSVNSE</sequence>
<keyword evidence="1" id="KW-0812">Transmembrane</keyword>
<reference evidence="3" key="1">
    <citation type="submission" date="2021-05" db="EMBL/GenBank/DDBJ databases">
        <title>Genome of Sphingobium sp. strain.</title>
        <authorList>
            <person name="Fan R."/>
        </authorList>
    </citation>
    <scope>NUCLEOTIDE SEQUENCE</scope>
    <source>
        <strain evidence="3">H33</strain>
    </source>
</reference>
<keyword evidence="2" id="KW-0732">Signal</keyword>
<proteinExistence type="predicted"/>
<keyword evidence="1" id="KW-1133">Transmembrane helix</keyword>
<evidence type="ECO:0000256" key="2">
    <source>
        <dbReference type="SAM" id="SignalP"/>
    </source>
</evidence>
<dbReference type="Proteomes" id="UP001138757">
    <property type="component" value="Unassembled WGS sequence"/>
</dbReference>
<dbReference type="RefSeq" id="WP_214623699.1">
    <property type="nucleotide sequence ID" value="NZ_JAHGAW010000007.1"/>
</dbReference>
<gene>
    <name evidence="3" type="ORF">KK488_11630</name>
</gene>
<protein>
    <recommendedName>
        <fullName evidence="5">PEP-CTERM sorting domain-containing protein</fullName>
    </recommendedName>
</protein>
<dbReference type="EMBL" id="JAHGAW010000007">
    <property type="protein sequence ID" value="MBT2187592.1"/>
    <property type="molecule type" value="Genomic_DNA"/>
</dbReference>
<dbReference type="AlphaFoldDB" id="A0A9X1DCG7"/>
<organism evidence="3 4">
    <name type="scientific">Sphingobium nicotianae</name>
    <dbReference type="NCBI Taxonomy" id="2782607"/>
    <lineage>
        <taxon>Bacteria</taxon>
        <taxon>Pseudomonadati</taxon>
        <taxon>Pseudomonadota</taxon>
        <taxon>Alphaproteobacteria</taxon>
        <taxon>Sphingomonadales</taxon>
        <taxon>Sphingomonadaceae</taxon>
        <taxon>Sphingobium</taxon>
    </lineage>
</organism>
<evidence type="ECO:0008006" key="5">
    <source>
        <dbReference type="Google" id="ProtNLM"/>
    </source>
</evidence>
<accession>A0A9X1DCG7</accession>